<accession>A0A0A8ZTE5</accession>
<evidence type="ECO:0000256" key="1">
    <source>
        <dbReference type="SAM" id="MobiDB-lite"/>
    </source>
</evidence>
<dbReference type="EMBL" id="GBRH01255241">
    <property type="protein sequence ID" value="JAD42654.1"/>
    <property type="molecule type" value="Transcribed_RNA"/>
</dbReference>
<name>A0A0A8ZTE5_ARUDO</name>
<protein>
    <submittedName>
        <fullName evidence="2">Serk1</fullName>
    </submittedName>
</protein>
<organism evidence="2">
    <name type="scientific">Arundo donax</name>
    <name type="common">Giant reed</name>
    <name type="synonym">Donax arundinaceus</name>
    <dbReference type="NCBI Taxonomy" id="35708"/>
    <lineage>
        <taxon>Eukaryota</taxon>
        <taxon>Viridiplantae</taxon>
        <taxon>Streptophyta</taxon>
        <taxon>Embryophyta</taxon>
        <taxon>Tracheophyta</taxon>
        <taxon>Spermatophyta</taxon>
        <taxon>Magnoliopsida</taxon>
        <taxon>Liliopsida</taxon>
        <taxon>Poales</taxon>
        <taxon>Poaceae</taxon>
        <taxon>PACMAD clade</taxon>
        <taxon>Arundinoideae</taxon>
        <taxon>Arundineae</taxon>
        <taxon>Arundo</taxon>
    </lineage>
</organism>
<reference evidence="2" key="1">
    <citation type="submission" date="2014-09" db="EMBL/GenBank/DDBJ databases">
        <authorList>
            <person name="Magalhaes I.L.F."/>
            <person name="Oliveira U."/>
            <person name="Santos F.R."/>
            <person name="Vidigal T.H.D.A."/>
            <person name="Brescovit A.D."/>
            <person name="Santos A.J."/>
        </authorList>
    </citation>
    <scope>NUCLEOTIDE SEQUENCE</scope>
    <source>
        <tissue evidence="2">Shoot tissue taken approximately 20 cm above the soil surface</tissue>
    </source>
</reference>
<reference evidence="2" key="2">
    <citation type="journal article" date="2015" name="Data Brief">
        <title>Shoot transcriptome of the giant reed, Arundo donax.</title>
        <authorList>
            <person name="Barrero R.A."/>
            <person name="Guerrero F.D."/>
            <person name="Moolhuijzen P."/>
            <person name="Goolsby J.A."/>
            <person name="Tidwell J."/>
            <person name="Bellgard S.E."/>
            <person name="Bellgard M.I."/>
        </authorList>
    </citation>
    <scope>NUCLEOTIDE SEQUENCE</scope>
    <source>
        <tissue evidence="2">Shoot tissue taken approximately 20 cm above the soil surface</tissue>
    </source>
</reference>
<feature type="compositionally biased region" description="Pro residues" evidence="1">
    <location>
        <begin position="1"/>
        <end position="10"/>
    </location>
</feature>
<feature type="region of interest" description="Disordered" evidence="1">
    <location>
        <begin position="1"/>
        <end position="39"/>
    </location>
</feature>
<feature type="compositionally biased region" description="Low complexity" evidence="1">
    <location>
        <begin position="20"/>
        <end position="39"/>
    </location>
</feature>
<proteinExistence type="predicted"/>
<evidence type="ECO:0000313" key="2">
    <source>
        <dbReference type="EMBL" id="JAD42654.1"/>
    </source>
</evidence>
<dbReference type="AlphaFoldDB" id="A0A0A8ZTE5"/>
<sequence>MFFRFTPPPQCKSNSRHSKQQCSASSGTSSNCSSARCTL</sequence>